<evidence type="ECO:0000313" key="2">
    <source>
        <dbReference type="EMBL" id="KAH9364070.1"/>
    </source>
</evidence>
<feature type="region of interest" description="Disordered" evidence="1">
    <location>
        <begin position="1"/>
        <end position="140"/>
    </location>
</feature>
<dbReference type="Proteomes" id="UP000821853">
    <property type="component" value="Chromosome 10"/>
</dbReference>
<feature type="compositionally biased region" description="Polar residues" evidence="1">
    <location>
        <begin position="124"/>
        <end position="139"/>
    </location>
</feature>
<dbReference type="VEuPathDB" id="VectorBase:HLOH_045822"/>
<evidence type="ECO:0000313" key="3">
    <source>
        <dbReference type="Proteomes" id="UP000821853"/>
    </source>
</evidence>
<feature type="compositionally biased region" description="Low complexity" evidence="1">
    <location>
        <begin position="253"/>
        <end position="270"/>
    </location>
</feature>
<gene>
    <name evidence="2" type="ORF">HPB48_016033</name>
</gene>
<feature type="compositionally biased region" description="Basic and acidic residues" evidence="1">
    <location>
        <begin position="73"/>
        <end position="89"/>
    </location>
</feature>
<feature type="compositionally biased region" description="Acidic residues" evidence="1">
    <location>
        <begin position="306"/>
        <end position="323"/>
    </location>
</feature>
<feature type="region of interest" description="Disordered" evidence="1">
    <location>
        <begin position="220"/>
        <end position="344"/>
    </location>
</feature>
<accession>A0A9J6FCW6</accession>
<protein>
    <submittedName>
        <fullName evidence="2">Uncharacterized protein</fullName>
    </submittedName>
</protein>
<proteinExistence type="predicted"/>
<keyword evidence="3" id="KW-1185">Reference proteome</keyword>
<feature type="compositionally biased region" description="Basic residues" evidence="1">
    <location>
        <begin position="97"/>
        <end position="113"/>
    </location>
</feature>
<reference evidence="2 3" key="1">
    <citation type="journal article" date="2020" name="Cell">
        <title>Large-Scale Comparative Analyses of Tick Genomes Elucidate Their Genetic Diversity and Vector Capacities.</title>
        <authorList>
            <consortium name="Tick Genome and Microbiome Consortium (TIGMIC)"/>
            <person name="Jia N."/>
            <person name="Wang J."/>
            <person name="Shi W."/>
            <person name="Du L."/>
            <person name="Sun Y."/>
            <person name="Zhan W."/>
            <person name="Jiang J.F."/>
            <person name="Wang Q."/>
            <person name="Zhang B."/>
            <person name="Ji P."/>
            <person name="Bell-Sakyi L."/>
            <person name="Cui X.M."/>
            <person name="Yuan T.T."/>
            <person name="Jiang B.G."/>
            <person name="Yang W.F."/>
            <person name="Lam T.T."/>
            <person name="Chang Q.C."/>
            <person name="Ding S.J."/>
            <person name="Wang X.J."/>
            <person name="Zhu J.G."/>
            <person name="Ruan X.D."/>
            <person name="Zhao L."/>
            <person name="Wei J.T."/>
            <person name="Ye R.Z."/>
            <person name="Que T.C."/>
            <person name="Du C.H."/>
            <person name="Zhou Y.H."/>
            <person name="Cheng J.X."/>
            <person name="Dai P.F."/>
            <person name="Guo W.B."/>
            <person name="Han X.H."/>
            <person name="Huang E.J."/>
            <person name="Li L.F."/>
            <person name="Wei W."/>
            <person name="Gao Y.C."/>
            <person name="Liu J.Z."/>
            <person name="Shao H.Z."/>
            <person name="Wang X."/>
            <person name="Wang C.C."/>
            <person name="Yang T.C."/>
            <person name="Huo Q.B."/>
            <person name="Li W."/>
            <person name="Chen H.Y."/>
            <person name="Chen S.E."/>
            <person name="Zhou L.G."/>
            <person name="Ni X.B."/>
            <person name="Tian J.H."/>
            <person name="Sheng Y."/>
            <person name="Liu T."/>
            <person name="Pan Y.S."/>
            <person name="Xia L.Y."/>
            <person name="Li J."/>
            <person name="Zhao F."/>
            <person name="Cao W.C."/>
        </authorList>
    </citation>
    <scope>NUCLEOTIDE SEQUENCE [LARGE SCALE GENOMIC DNA]</scope>
    <source>
        <strain evidence="2">HaeL-2018</strain>
    </source>
</reference>
<dbReference type="EMBL" id="JABSTR010000002">
    <property type="protein sequence ID" value="KAH9364070.1"/>
    <property type="molecule type" value="Genomic_DNA"/>
</dbReference>
<dbReference type="AlphaFoldDB" id="A0A9J6FCW6"/>
<evidence type="ECO:0000256" key="1">
    <source>
        <dbReference type="SAM" id="MobiDB-lite"/>
    </source>
</evidence>
<feature type="compositionally biased region" description="Low complexity" evidence="1">
    <location>
        <begin position="1"/>
        <end position="20"/>
    </location>
</feature>
<sequence>MAPAMSTAAATSDASGPTPTGAAGHHVAEDAYEDSTEMDTTPANSPRRRRPSLDRSSGRTAITVPGTDDDADAGPRADEDAAPGNRDRAGWIQVVPLRRRKNQAGKQGTHPKRAPSPTGKPSADSASQPRTPRQPTRAQFANKVNAVMTKTARMPNFASRDENRVVVRPRGGLVVGKVLLTDLRRAVFAAAGVDVAAMEEDSVSPNGGPEHFAHHDRAALQAARRATGTAEEGVGEGEGRSRLRGPEAYFDHGGAPRAGAGSAAATPATTGGTGTHPGQRQEPQQPSPAASQTSPTPPKTRVQECEEREESEEEIDADEDDAESVVSSASAKATGAAKTPGYAGLSNRCRRLENQMNRWGKDLENMEKRLTNRIDRALNQMMQQVNQAVGQMTQLQQQLQQQFSPENMKTLEMNAIQEHFDNGASQQHSP</sequence>
<feature type="compositionally biased region" description="Low complexity" evidence="1">
    <location>
        <begin position="283"/>
        <end position="294"/>
    </location>
</feature>
<comment type="caution">
    <text evidence="2">The sequence shown here is derived from an EMBL/GenBank/DDBJ whole genome shotgun (WGS) entry which is preliminary data.</text>
</comment>
<name>A0A9J6FCW6_HAELO</name>
<organism evidence="2 3">
    <name type="scientific">Haemaphysalis longicornis</name>
    <name type="common">Bush tick</name>
    <dbReference type="NCBI Taxonomy" id="44386"/>
    <lineage>
        <taxon>Eukaryota</taxon>
        <taxon>Metazoa</taxon>
        <taxon>Ecdysozoa</taxon>
        <taxon>Arthropoda</taxon>
        <taxon>Chelicerata</taxon>
        <taxon>Arachnida</taxon>
        <taxon>Acari</taxon>
        <taxon>Parasitiformes</taxon>
        <taxon>Ixodida</taxon>
        <taxon>Ixodoidea</taxon>
        <taxon>Ixodidae</taxon>
        <taxon>Haemaphysalinae</taxon>
        <taxon>Haemaphysalis</taxon>
    </lineage>
</organism>